<dbReference type="GO" id="GO:0016846">
    <property type="term" value="F:carbon-sulfur lyase activity"/>
    <property type="evidence" value="ECO:0007669"/>
    <property type="project" value="InterPro"/>
</dbReference>
<dbReference type="GO" id="GO:0046872">
    <property type="term" value="F:metal ion binding"/>
    <property type="evidence" value="ECO:0007669"/>
    <property type="project" value="UniProtKB-KW"/>
</dbReference>
<sequence>MNMLKGSCLCGAITFEADAAARDPAACHCSQCRKQSGHHWASVQVMDEGLKVTGVPKWYTSSPGARRGFCPTCGSFLFWKSDKDPDTGVSLGAIDGSTGMHLTRNIFVADKGDYYDIPRETNQEEKTDG</sequence>
<dbReference type="AlphaFoldDB" id="A0A1I6TLX8"/>
<dbReference type="SUPFAM" id="SSF51316">
    <property type="entry name" value="Mss4-like"/>
    <property type="match status" value="1"/>
</dbReference>
<dbReference type="InterPro" id="IPR006913">
    <property type="entry name" value="CENP-V/GFA"/>
</dbReference>
<evidence type="ECO:0000259" key="5">
    <source>
        <dbReference type="PROSITE" id="PS51891"/>
    </source>
</evidence>
<dbReference type="InterPro" id="IPR011057">
    <property type="entry name" value="Mss4-like_sf"/>
</dbReference>
<dbReference type="Proteomes" id="UP000199239">
    <property type="component" value="Unassembled WGS sequence"/>
</dbReference>
<accession>A0A1I6TLX8</accession>
<gene>
    <name evidence="6" type="ORF">SAMN04488040_2334</name>
</gene>
<dbReference type="PANTHER" id="PTHR33337:SF40">
    <property type="entry name" value="CENP-V_GFA DOMAIN-CONTAINING PROTEIN-RELATED"/>
    <property type="match status" value="1"/>
</dbReference>
<evidence type="ECO:0000313" key="6">
    <source>
        <dbReference type="EMBL" id="SFS90138.1"/>
    </source>
</evidence>
<reference evidence="7" key="1">
    <citation type="submission" date="2016-10" db="EMBL/GenBank/DDBJ databases">
        <authorList>
            <person name="Varghese N."/>
            <person name="Submissions S."/>
        </authorList>
    </citation>
    <scope>NUCLEOTIDE SEQUENCE [LARGE SCALE GENOMIC DNA]</scope>
    <source>
        <strain evidence="7">DSM 23422</strain>
    </source>
</reference>
<dbReference type="EMBL" id="FPAJ01000003">
    <property type="protein sequence ID" value="SFS90138.1"/>
    <property type="molecule type" value="Genomic_DNA"/>
</dbReference>
<keyword evidence="3" id="KW-0862">Zinc</keyword>
<dbReference type="STRING" id="394264.SAMN04488040_2334"/>
<comment type="similarity">
    <text evidence="1">Belongs to the Gfa family.</text>
</comment>
<evidence type="ECO:0000256" key="3">
    <source>
        <dbReference type="ARBA" id="ARBA00022833"/>
    </source>
</evidence>
<organism evidence="6 7">
    <name type="scientific">Sulfitobacter marinus</name>
    <dbReference type="NCBI Taxonomy" id="394264"/>
    <lineage>
        <taxon>Bacteria</taxon>
        <taxon>Pseudomonadati</taxon>
        <taxon>Pseudomonadota</taxon>
        <taxon>Alphaproteobacteria</taxon>
        <taxon>Rhodobacterales</taxon>
        <taxon>Roseobacteraceae</taxon>
        <taxon>Sulfitobacter</taxon>
    </lineage>
</organism>
<evidence type="ECO:0000256" key="1">
    <source>
        <dbReference type="ARBA" id="ARBA00005495"/>
    </source>
</evidence>
<dbReference type="PROSITE" id="PS51891">
    <property type="entry name" value="CENP_V_GFA"/>
    <property type="match status" value="1"/>
</dbReference>
<name>A0A1I6TLX8_9RHOB</name>
<dbReference type="Pfam" id="PF04828">
    <property type="entry name" value="GFA"/>
    <property type="match status" value="1"/>
</dbReference>
<evidence type="ECO:0000256" key="4">
    <source>
        <dbReference type="ARBA" id="ARBA00023239"/>
    </source>
</evidence>
<feature type="domain" description="CENP-V/GFA" evidence="5">
    <location>
        <begin position="4"/>
        <end position="116"/>
    </location>
</feature>
<proteinExistence type="inferred from homology"/>
<dbReference type="PANTHER" id="PTHR33337">
    <property type="entry name" value="GFA DOMAIN-CONTAINING PROTEIN"/>
    <property type="match status" value="1"/>
</dbReference>
<evidence type="ECO:0000256" key="2">
    <source>
        <dbReference type="ARBA" id="ARBA00022723"/>
    </source>
</evidence>
<keyword evidence="4" id="KW-0456">Lyase</keyword>
<protein>
    <submittedName>
        <fullName evidence="6">Uncharacterized conserved protein</fullName>
    </submittedName>
</protein>
<dbReference type="Gene3D" id="3.90.1590.10">
    <property type="entry name" value="glutathione-dependent formaldehyde- activating enzyme (gfa)"/>
    <property type="match status" value="1"/>
</dbReference>
<keyword evidence="2" id="KW-0479">Metal-binding</keyword>
<evidence type="ECO:0000313" key="7">
    <source>
        <dbReference type="Proteomes" id="UP000199239"/>
    </source>
</evidence>
<keyword evidence="7" id="KW-1185">Reference proteome</keyword>